<reference evidence="8 9" key="1">
    <citation type="submission" date="2015-04" db="EMBL/GenBank/DDBJ databases">
        <title>Buchnera aphidicola assembly.</title>
        <authorList>
            <person name="Zhang Y."/>
        </authorList>
    </citation>
    <scope>NUCLEOTIDE SEQUENCE [LARGE SCALE GENOMIC DNA]</scope>
    <source>
        <strain evidence="8 9">SC</strain>
    </source>
</reference>
<protein>
    <recommendedName>
        <fullName evidence="7">tRNA (guanine-N(7)-)-methyltransferase</fullName>
        <ecNumber evidence="7">2.1.1.33</ecNumber>
    </recommendedName>
    <alternativeName>
        <fullName evidence="7">tRNA (guanine(46)-N(7))-methyltransferase</fullName>
    </alternativeName>
    <alternativeName>
        <fullName evidence="7">tRNA(m7G46)-methyltransferase</fullName>
    </alternativeName>
</protein>
<dbReference type="RefSeq" id="WP_075474379.1">
    <property type="nucleotide sequence ID" value="NZ_CP011299.1"/>
</dbReference>
<sequence length="238" mass="28087">MINSVITSKYCKNGTFLRRIQSFVSRNRKLSDSQSNFISMYWPKFGIDFSQFYINIDDYFHFHFPLILEIGFGVGDSLLRYALRNPSKNFIGIEVYLPGIVSCLKHINFHSLKNVRIIYHDAVEVLNNMICDKTLHEIQIFFPDPWPKRRHRKRRIFTKMFARLILKKLVFNGILHISTDCQSYAEEIVSIVHDISGYSNLSNSNSYISRPKFRPFTKFEKKAIRFNNSVFDLMFKSV</sequence>
<comment type="subunit">
    <text evidence="7">Monomer.</text>
</comment>
<evidence type="ECO:0000256" key="4">
    <source>
        <dbReference type="ARBA" id="ARBA00022679"/>
    </source>
</evidence>
<keyword evidence="4 7" id="KW-0808">Transferase</keyword>
<dbReference type="PATRIC" id="fig|118110.3.peg.507"/>
<dbReference type="EMBL" id="CP011299">
    <property type="protein sequence ID" value="ANF17253.1"/>
    <property type="molecule type" value="Genomic_DNA"/>
</dbReference>
<comment type="catalytic activity">
    <reaction evidence="1 7">
        <text>guanosine(46) in tRNA + S-adenosyl-L-methionine = N(7)-methylguanosine(46) in tRNA + S-adenosyl-L-homocysteine</text>
        <dbReference type="Rhea" id="RHEA:42708"/>
        <dbReference type="Rhea" id="RHEA-COMP:10188"/>
        <dbReference type="Rhea" id="RHEA-COMP:10189"/>
        <dbReference type="ChEBI" id="CHEBI:57856"/>
        <dbReference type="ChEBI" id="CHEBI:59789"/>
        <dbReference type="ChEBI" id="CHEBI:74269"/>
        <dbReference type="ChEBI" id="CHEBI:74480"/>
        <dbReference type="EC" id="2.1.1.33"/>
    </reaction>
</comment>
<dbReference type="Pfam" id="PF02390">
    <property type="entry name" value="Methyltransf_4"/>
    <property type="match status" value="1"/>
</dbReference>
<comment type="caution">
    <text evidence="7">Lacks conserved residue(s) required for the propagation of feature annotation.</text>
</comment>
<evidence type="ECO:0000256" key="5">
    <source>
        <dbReference type="ARBA" id="ARBA00022691"/>
    </source>
</evidence>
<feature type="binding site" evidence="7">
    <location>
        <position position="144"/>
    </location>
    <ligand>
        <name>S-adenosyl-L-methionine</name>
        <dbReference type="ChEBI" id="CHEBI:59789"/>
    </ligand>
</feature>
<evidence type="ECO:0000313" key="8">
    <source>
        <dbReference type="EMBL" id="ANF17253.1"/>
    </source>
</evidence>
<comment type="function">
    <text evidence="2 7">Catalyzes the formation of N(7)-methylguanine at position 46 (m7G46) in tRNA.</text>
</comment>
<dbReference type="NCBIfam" id="TIGR00091">
    <property type="entry name" value="tRNA (guanosine(46)-N7)-methyltransferase TrmB"/>
    <property type="match status" value="1"/>
</dbReference>
<keyword evidence="5 7" id="KW-0949">S-adenosyl-L-methionine</keyword>
<dbReference type="Proteomes" id="UP000077654">
    <property type="component" value="Chromosome"/>
</dbReference>
<organism evidence="8 9">
    <name type="scientific">Buchnera aphidicola subsp. Schlechtendalia chinensis</name>
    <dbReference type="NCBI Taxonomy" id="118110"/>
    <lineage>
        <taxon>Bacteria</taxon>
        <taxon>Pseudomonadati</taxon>
        <taxon>Pseudomonadota</taxon>
        <taxon>Gammaproteobacteria</taxon>
        <taxon>Enterobacterales</taxon>
        <taxon>Erwiniaceae</taxon>
        <taxon>Buchnera</taxon>
    </lineage>
</organism>
<feature type="binding site" evidence="7">
    <location>
        <position position="121"/>
    </location>
    <ligand>
        <name>S-adenosyl-L-methionine</name>
        <dbReference type="ChEBI" id="CHEBI:59789"/>
    </ligand>
</feature>
<dbReference type="InterPro" id="IPR029063">
    <property type="entry name" value="SAM-dependent_MTases_sf"/>
</dbReference>
<dbReference type="STRING" id="118110.XW81_02555"/>
<keyword evidence="9" id="KW-1185">Reference proteome</keyword>
<feature type="binding site" evidence="7">
    <location>
        <position position="180"/>
    </location>
    <ligand>
        <name>substrate</name>
    </ligand>
</feature>
<comment type="pathway">
    <text evidence="7">tRNA modification; N(7)-methylguanine-tRNA biosynthesis.</text>
</comment>
<feature type="binding site" evidence="7">
    <location>
        <position position="148"/>
    </location>
    <ligand>
        <name>substrate</name>
    </ligand>
</feature>
<dbReference type="InterPro" id="IPR055361">
    <property type="entry name" value="tRNA_methyltr_TrmB_bact"/>
</dbReference>
<evidence type="ECO:0000256" key="1">
    <source>
        <dbReference type="ARBA" id="ARBA00000142"/>
    </source>
</evidence>
<name>A0A172WE52_BUCSC</name>
<proteinExistence type="inferred from homology"/>
<comment type="similarity">
    <text evidence="7">Belongs to the class I-like SAM-binding methyltransferase superfamily. TrmB family.</text>
</comment>
<dbReference type="OrthoDB" id="9802090at2"/>
<evidence type="ECO:0000256" key="6">
    <source>
        <dbReference type="ARBA" id="ARBA00022694"/>
    </source>
</evidence>
<dbReference type="AlphaFoldDB" id="A0A172WE52"/>
<dbReference type="GO" id="GO:0043527">
    <property type="term" value="C:tRNA methyltransferase complex"/>
    <property type="evidence" value="ECO:0007669"/>
    <property type="project" value="TreeGrafter"/>
</dbReference>
<dbReference type="InterPro" id="IPR003358">
    <property type="entry name" value="tRNA_(Gua-N-7)_MeTrfase_Trmb"/>
</dbReference>
<dbReference type="EC" id="2.1.1.33" evidence="7"/>
<evidence type="ECO:0000256" key="2">
    <source>
        <dbReference type="ARBA" id="ARBA00003015"/>
    </source>
</evidence>
<keyword evidence="6 7" id="KW-0819">tRNA processing</keyword>
<keyword evidence="3 7" id="KW-0489">Methyltransferase</keyword>
<gene>
    <name evidence="7" type="primary">trmB</name>
    <name evidence="8" type="ORF">XW81_02555</name>
</gene>
<accession>A0A172WE52</accession>
<feature type="binding site" evidence="7">
    <location>
        <position position="94"/>
    </location>
    <ligand>
        <name>S-adenosyl-L-methionine</name>
        <dbReference type="ChEBI" id="CHEBI:59789"/>
    </ligand>
</feature>
<evidence type="ECO:0000256" key="3">
    <source>
        <dbReference type="ARBA" id="ARBA00022603"/>
    </source>
</evidence>
<dbReference type="PANTHER" id="PTHR23417:SF14">
    <property type="entry name" value="PENTACOTRIPEPTIDE-REPEAT REGION OF PRORP DOMAIN-CONTAINING PROTEIN"/>
    <property type="match status" value="1"/>
</dbReference>
<feature type="binding site" evidence="7">
    <location>
        <begin position="217"/>
        <end position="220"/>
    </location>
    <ligand>
        <name>substrate</name>
    </ligand>
</feature>
<evidence type="ECO:0000313" key="9">
    <source>
        <dbReference type="Proteomes" id="UP000077654"/>
    </source>
</evidence>
<dbReference type="SUPFAM" id="SSF53335">
    <property type="entry name" value="S-adenosyl-L-methionine-dependent methyltransferases"/>
    <property type="match status" value="1"/>
</dbReference>
<dbReference type="PANTHER" id="PTHR23417">
    <property type="entry name" value="3-DEOXY-D-MANNO-OCTULOSONIC-ACID TRANSFERASE/TRNA GUANINE-N 7 - -METHYLTRANSFERASE"/>
    <property type="match status" value="1"/>
</dbReference>
<dbReference type="GO" id="GO:0008176">
    <property type="term" value="F:tRNA (guanine(46)-N7)-methyltransferase activity"/>
    <property type="evidence" value="ECO:0007669"/>
    <property type="project" value="UniProtKB-UniRule"/>
</dbReference>
<dbReference type="HAMAP" id="MF_01057">
    <property type="entry name" value="tRNA_methyltr_TrmB"/>
    <property type="match status" value="1"/>
</dbReference>
<dbReference type="UniPathway" id="UPA00989"/>
<evidence type="ECO:0000256" key="7">
    <source>
        <dbReference type="HAMAP-Rule" id="MF_01057"/>
    </source>
</evidence>
<dbReference type="PROSITE" id="PS51625">
    <property type="entry name" value="SAM_MT_TRMB"/>
    <property type="match status" value="1"/>
</dbReference>
<feature type="binding site" evidence="7">
    <location>
        <position position="69"/>
    </location>
    <ligand>
        <name>S-adenosyl-L-methionine</name>
        <dbReference type="ChEBI" id="CHEBI:59789"/>
    </ligand>
</feature>
<dbReference type="Gene3D" id="3.40.50.150">
    <property type="entry name" value="Vaccinia Virus protein VP39"/>
    <property type="match status" value="1"/>
</dbReference>